<evidence type="ECO:0000313" key="3">
    <source>
        <dbReference type="Proteomes" id="UP000023152"/>
    </source>
</evidence>
<dbReference type="EMBL" id="ASPP01012886">
    <property type="protein sequence ID" value="ETO20149.1"/>
    <property type="molecule type" value="Genomic_DNA"/>
</dbReference>
<accession>X6N325</accession>
<name>X6N325_RETFI</name>
<dbReference type="Gene3D" id="3.30.70.1230">
    <property type="entry name" value="Nucleotide cyclase"/>
    <property type="match status" value="1"/>
</dbReference>
<dbReference type="InterPro" id="IPR029787">
    <property type="entry name" value="Nucleotide_cyclase"/>
</dbReference>
<dbReference type="Proteomes" id="UP000023152">
    <property type="component" value="Unassembled WGS sequence"/>
</dbReference>
<dbReference type="PANTHER" id="PTHR47455">
    <property type="entry name" value="ADENYLYL CYCLASE BETA"/>
    <property type="match status" value="1"/>
</dbReference>
<dbReference type="AlphaFoldDB" id="X6N325"/>
<feature type="domain" description="Guanylate cyclase" evidence="1">
    <location>
        <begin position="58"/>
        <end position="249"/>
    </location>
</feature>
<dbReference type="GO" id="GO:0009190">
    <property type="term" value="P:cyclic nucleotide biosynthetic process"/>
    <property type="evidence" value="ECO:0007669"/>
    <property type="project" value="InterPro"/>
</dbReference>
<evidence type="ECO:0000259" key="1">
    <source>
        <dbReference type="PROSITE" id="PS50125"/>
    </source>
</evidence>
<evidence type="ECO:0000313" key="2">
    <source>
        <dbReference type="EMBL" id="ETO20149.1"/>
    </source>
</evidence>
<dbReference type="PROSITE" id="PS50125">
    <property type="entry name" value="GUANYLATE_CYCLASE_2"/>
    <property type="match status" value="1"/>
</dbReference>
<organism evidence="2 3">
    <name type="scientific">Reticulomyxa filosa</name>
    <dbReference type="NCBI Taxonomy" id="46433"/>
    <lineage>
        <taxon>Eukaryota</taxon>
        <taxon>Sar</taxon>
        <taxon>Rhizaria</taxon>
        <taxon>Retaria</taxon>
        <taxon>Foraminifera</taxon>
        <taxon>Monothalamids</taxon>
        <taxon>Reticulomyxidae</taxon>
        <taxon>Reticulomyxa</taxon>
    </lineage>
</organism>
<dbReference type="InterPro" id="IPR001054">
    <property type="entry name" value="A/G_cyclase"/>
</dbReference>
<dbReference type="OrthoDB" id="194468at2759"/>
<feature type="non-terminal residue" evidence="2">
    <location>
        <position position="249"/>
    </location>
</feature>
<comment type="caution">
    <text evidence="2">The sequence shown here is derived from an EMBL/GenBank/DDBJ whole genome shotgun (WGS) entry which is preliminary data.</text>
</comment>
<protein>
    <recommendedName>
        <fullName evidence="1">Guanylate cyclase domain-containing protein</fullName>
    </recommendedName>
</protein>
<gene>
    <name evidence="2" type="ORF">RFI_17067</name>
</gene>
<dbReference type="GO" id="GO:0035556">
    <property type="term" value="P:intracellular signal transduction"/>
    <property type="evidence" value="ECO:0007669"/>
    <property type="project" value="InterPro"/>
</dbReference>
<dbReference type="SUPFAM" id="SSF55073">
    <property type="entry name" value="Nucleotide cyclase"/>
    <property type="match status" value="1"/>
</dbReference>
<dbReference type="PANTHER" id="PTHR47455:SF1">
    <property type="entry name" value="GUANYLATE CYCLASE DOMAIN-CONTAINING PROTEIN"/>
    <property type="match status" value="1"/>
</dbReference>
<sequence>MTTIDPSLQKMTSFPGQEEEISEVYAQGLTSFVPEIVKHALHRNDRLVVPYCKTFYSAALFADVSGFTAMSQALAAKGTRGTEELPQHINSYLGQIGKKYAHINFQRVICTQSNYERRNKKKKKKKKVKKIIAFGGDVVKFAGDALLCVWLPDPQVFEDMEKQEKELQQLTHLAAKCALDIQNEYGVMKLAGARITENQKRKNGQEDPALRVKLGIGAGKCSLLIVGGKLDRCEYLVCGDALMQAFKCE</sequence>
<proteinExistence type="predicted"/>
<reference evidence="2 3" key="1">
    <citation type="journal article" date="2013" name="Curr. Biol.">
        <title>The Genome of the Foraminiferan Reticulomyxa filosa.</title>
        <authorList>
            <person name="Glockner G."/>
            <person name="Hulsmann N."/>
            <person name="Schleicher M."/>
            <person name="Noegel A.A."/>
            <person name="Eichinger L."/>
            <person name="Gallinger C."/>
            <person name="Pawlowski J."/>
            <person name="Sierra R."/>
            <person name="Euteneuer U."/>
            <person name="Pillet L."/>
            <person name="Moustafa A."/>
            <person name="Platzer M."/>
            <person name="Groth M."/>
            <person name="Szafranski K."/>
            <person name="Schliwa M."/>
        </authorList>
    </citation>
    <scope>NUCLEOTIDE SEQUENCE [LARGE SCALE GENOMIC DNA]</scope>
</reference>
<keyword evidence="3" id="KW-1185">Reference proteome</keyword>